<name>A0A0K2UUQ4_LEPSM</name>
<accession>A0A0K2UUQ4</accession>
<evidence type="ECO:0000313" key="1">
    <source>
        <dbReference type="EMBL" id="CDW41959.1"/>
    </source>
</evidence>
<reference evidence="1" key="1">
    <citation type="submission" date="2014-05" db="EMBL/GenBank/DDBJ databases">
        <authorList>
            <person name="Chronopoulou M."/>
        </authorList>
    </citation>
    <scope>NUCLEOTIDE SEQUENCE</scope>
    <source>
        <tissue evidence="1">Whole organism</tissue>
    </source>
</reference>
<dbReference type="AlphaFoldDB" id="A0A0K2UUQ4"/>
<proteinExistence type="predicted"/>
<dbReference type="EMBL" id="HACA01024598">
    <property type="protein sequence ID" value="CDW41959.1"/>
    <property type="molecule type" value="Transcribed_RNA"/>
</dbReference>
<organism evidence="1">
    <name type="scientific">Lepeophtheirus salmonis</name>
    <name type="common">Salmon louse</name>
    <name type="synonym">Caligus salmonis</name>
    <dbReference type="NCBI Taxonomy" id="72036"/>
    <lineage>
        <taxon>Eukaryota</taxon>
        <taxon>Metazoa</taxon>
        <taxon>Ecdysozoa</taxon>
        <taxon>Arthropoda</taxon>
        <taxon>Crustacea</taxon>
        <taxon>Multicrustacea</taxon>
        <taxon>Hexanauplia</taxon>
        <taxon>Copepoda</taxon>
        <taxon>Siphonostomatoida</taxon>
        <taxon>Caligidae</taxon>
        <taxon>Lepeophtheirus</taxon>
    </lineage>
</organism>
<protein>
    <submittedName>
        <fullName evidence="1">Uncharacterized protein</fullName>
    </submittedName>
</protein>
<sequence length="87" mass="9715">MIIPVSYTLLKVVRTKFAFSLPDNPWMIIKFPIDIFQLPLTATTISTRASVAGGIESSDTPVSISTYPWYLLPSNSIIFFILISLSF</sequence>
<feature type="non-terminal residue" evidence="1">
    <location>
        <position position="87"/>
    </location>
</feature>